<evidence type="ECO:0000256" key="6">
    <source>
        <dbReference type="ARBA" id="ARBA00023170"/>
    </source>
</evidence>
<keyword evidence="3 11" id="KW-1133">Transmembrane helix</keyword>
<sequence>MAVNLHLTTIDEGMKGNAYDFPTTTSVIEHVAEGFTLNDTDSIDHNHPPVEHSLFEVIIIGIFAVILMTVTVIGNFLVIASYKVNRRLQTVNNMFLVSLACSDLVIGLVSMTFYPIYIITGKWLFGEILCDIWLCIDYTLSMASVCNLMLICVDRYLSVTRPFTYRAKRTRSRARIFIVAAWLFSFLLWSPAIIIWPRVRTDRTVAEGSCSIAFIEDDIAITVVTAVIAFYLPVTVMCILYGLIYRETKKCSQYLEYLKNYRKSRTTSIASPFLGLRKRSQRLSTPHDASPRGSPSPSRIVSPLFTAESDNRSRMNSFSLFQFRKSLSDSVGKPEGRSRSQSSASRLGIGHVHGDQRVIEYDNKNRSCDEISSVDAQSCRMEQKAAGSRLSPAKIAGAIDAKLKLRGSRNSRDDEQQSHSSEPDSDNPLLSKQLCTQSNGEPTSIYCRTRLASQTNGVKFQGDSNADPNNESYRQRSASTTGKIPSSERKAGKTLSAILLAFLITWLPYNVCVVYKAFCDFYERSDGSCANHVPVIVWNTSYYLCYINSTVNPFCFALCNKTFRETFKQLLHCRRRSNVNLDFPTSRKCKGTNRFLLTQASSSSTKSG</sequence>
<feature type="transmembrane region" description="Helical" evidence="11">
    <location>
        <begin position="94"/>
        <end position="119"/>
    </location>
</feature>
<dbReference type="Gene3D" id="1.20.1070.10">
    <property type="entry name" value="Rhodopsin 7-helix transmembrane proteins"/>
    <property type="match status" value="2"/>
</dbReference>
<feature type="transmembrane region" description="Helical" evidence="11">
    <location>
        <begin position="131"/>
        <end position="153"/>
    </location>
</feature>
<dbReference type="InterPro" id="IPR000995">
    <property type="entry name" value="Musac_Ach_rcpt"/>
</dbReference>
<feature type="transmembrane region" description="Helical" evidence="11">
    <location>
        <begin position="497"/>
        <end position="518"/>
    </location>
</feature>
<keyword evidence="1" id="KW-1003">Cell membrane</keyword>
<comment type="caution">
    <text evidence="13">The sequence shown here is derived from an EMBL/GenBank/DDBJ whole genome shotgun (WGS) entry which is preliminary data.</text>
</comment>
<evidence type="ECO:0000256" key="4">
    <source>
        <dbReference type="ARBA" id="ARBA00023040"/>
    </source>
</evidence>
<feature type="domain" description="G-protein coupled receptors family 1 profile" evidence="12">
    <location>
        <begin position="74"/>
        <end position="556"/>
    </location>
</feature>
<dbReference type="InterPro" id="IPR017452">
    <property type="entry name" value="GPCR_Rhodpsn_7TM"/>
</dbReference>
<evidence type="ECO:0000256" key="1">
    <source>
        <dbReference type="ARBA" id="ARBA00022475"/>
    </source>
</evidence>
<gene>
    <name evidence="13" type="ORF">CVLEPA_LOCUS25765</name>
</gene>
<name>A0ABP0GL73_CLALP</name>
<evidence type="ECO:0000313" key="13">
    <source>
        <dbReference type="EMBL" id="CAK8692501.1"/>
    </source>
</evidence>
<comment type="subcellular location">
    <subcellularLocation>
        <location evidence="8">Postsynaptic cell membrane</location>
        <topology evidence="8">Multi-pass membrane protein</topology>
    </subcellularLocation>
</comment>
<dbReference type="PROSITE" id="PS00237">
    <property type="entry name" value="G_PROTEIN_RECEP_F1_1"/>
    <property type="match status" value="1"/>
</dbReference>
<dbReference type="PRINTS" id="PR00237">
    <property type="entry name" value="GPCRRHODOPSN"/>
</dbReference>
<reference evidence="13 14" key="1">
    <citation type="submission" date="2024-02" db="EMBL/GenBank/DDBJ databases">
        <authorList>
            <person name="Daric V."/>
            <person name="Darras S."/>
        </authorList>
    </citation>
    <scope>NUCLEOTIDE SEQUENCE [LARGE SCALE GENOMIC DNA]</scope>
</reference>
<evidence type="ECO:0000256" key="3">
    <source>
        <dbReference type="ARBA" id="ARBA00022989"/>
    </source>
</evidence>
<evidence type="ECO:0000256" key="7">
    <source>
        <dbReference type="ARBA" id="ARBA00023224"/>
    </source>
</evidence>
<evidence type="ECO:0000256" key="2">
    <source>
        <dbReference type="ARBA" id="ARBA00022692"/>
    </source>
</evidence>
<evidence type="ECO:0000256" key="5">
    <source>
        <dbReference type="ARBA" id="ARBA00023136"/>
    </source>
</evidence>
<dbReference type="InterPro" id="IPR000276">
    <property type="entry name" value="GPCR_Rhodpsn"/>
</dbReference>
<evidence type="ECO:0000256" key="11">
    <source>
        <dbReference type="SAM" id="Phobius"/>
    </source>
</evidence>
<feature type="region of interest" description="Disordered" evidence="10">
    <location>
        <begin position="404"/>
        <end position="437"/>
    </location>
</feature>
<dbReference type="EMBL" id="CAWYQH010000130">
    <property type="protein sequence ID" value="CAK8692501.1"/>
    <property type="molecule type" value="Genomic_DNA"/>
</dbReference>
<dbReference type="Pfam" id="PF00001">
    <property type="entry name" value="7tm_1"/>
    <property type="match status" value="1"/>
</dbReference>
<keyword evidence="5 11" id="KW-0472">Membrane</keyword>
<keyword evidence="4 9" id="KW-0297">G-protein coupled receptor</keyword>
<dbReference type="PROSITE" id="PS50262">
    <property type="entry name" value="G_PROTEIN_RECEP_F1_2"/>
    <property type="match status" value="1"/>
</dbReference>
<keyword evidence="7 9" id="KW-0807">Transducer</keyword>
<protein>
    <recommendedName>
        <fullName evidence="12">G-protein coupled receptors family 1 profile domain-containing protein</fullName>
    </recommendedName>
</protein>
<feature type="region of interest" description="Disordered" evidence="10">
    <location>
        <begin position="281"/>
        <end position="302"/>
    </location>
</feature>
<feature type="transmembrane region" description="Helical" evidence="11">
    <location>
        <begin position="174"/>
        <end position="199"/>
    </location>
</feature>
<evidence type="ECO:0000256" key="9">
    <source>
        <dbReference type="RuleBase" id="RU000688"/>
    </source>
</evidence>
<keyword evidence="14" id="KW-1185">Reference proteome</keyword>
<feature type="compositionally biased region" description="Polar residues" evidence="10">
    <location>
        <begin position="428"/>
        <end position="437"/>
    </location>
</feature>
<feature type="region of interest" description="Disordered" evidence="10">
    <location>
        <begin position="458"/>
        <end position="487"/>
    </location>
</feature>
<evidence type="ECO:0000259" key="12">
    <source>
        <dbReference type="PROSITE" id="PS50262"/>
    </source>
</evidence>
<keyword evidence="6 9" id="KW-0675">Receptor</keyword>
<feature type="transmembrane region" description="Helical" evidence="11">
    <location>
        <begin position="219"/>
        <end position="244"/>
    </location>
</feature>
<dbReference type="PRINTS" id="PR00243">
    <property type="entry name" value="MUSCARINICR"/>
</dbReference>
<accession>A0ABP0GL73</accession>
<feature type="transmembrane region" description="Helical" evidence="11">
    <location>
        <begin position="57"/>
        <end position="82"/>
    </location>
</feature>
<organism evidence="13 14">
    <name type="scientific">Clavelina lepadiformis</name>
    <name type="common">Light-bulb sea squirt</name>
    <name type="synonym">Ascidia lepadiformis</name>
    <dbReference type="NCBI Taxonomy" id="159417"/>
    <lineage>
        <taxon>Eukaryota</taxon>
        <taxon>Metazoa</taxon>
        <taxon>Chordata</taxon>
        <taxon>Tunicata</taxon>
        <taxon>Ascidiacea</taxon>
        <taxon>Aplousobranchia</taxon>
        <taxon>Clavelinidae</taxon>
        <taxon>Clavelina</taxon>
    </lineage>
</organism>
<evidence type="ECO:0000313" key="14">
    <source>
        <dbReference type="Proteomes" id="UP001642483"/>
    </source>
</evidence>
<feature type="compositionally biased region" description="Polar residues" evidence="10">
    <location>
        <begin position="458"/>
        <end position="484"/>
    </location>
</feature>
<comment type="similarity">
    <text evidence="9">Belongs to the G-protein coupled receptor 1 family.</text>
</comment>
<dbReference type="PANTHER" id="PTHR24247:SF265">
    <property type="entry name" value="MUSCARINIC ACETYLCHOLINE RECEPTOR DM1"/>
    <property type="match status" value="1"/>
</dbReference>
<proteinExistence type="inferred from homology"/>
<evidence type="ECO:0000256" key="8">
    <source>
        <dbReference type="ARBA" id="ARBA00034104"/>
    </source>
</evidence>
<keyword evidence="2 9" id="KW-0812">Transmembrane</keyword>
<dbReference type="Proteomes" id="UP001642483">
    <property type="component" value="Unassembled WGS sequence"/>
</dbReference>
<feature type="region of interest" description="Disordered" evidence="10">
    <location>
        <begin position="329"/>
        <end position="351"/>
    </location>
</feature>
<dbReference type="SUPFAM" id="SSF81321">
    <property type="entry name" value="Family A G protein-coupled receptor-like"/>
    <property type="match status" value="1"/>
</dbReference>
<dbReference type="PANTHER" id="PTHR24247">
    <property type="entry name" value="5-HYDROXYTRYPTAMINE RECEPTOR"/>
    <property type="match status" value="1"/>
</dbReference>
<evidence type="ECO:0000256" key="10">
    <source>
        <dbReference type="SAM" id="MobiDB-lite"/>
    </source>
</evidence>